<dbReference type="RefSeq" id="WP_119656084.1">
    <property type="nucleotide sequence ID" value="NZ_JBHUOI010000044.1"/>
</dbReference>
<dbReference type="AlphaFoldDB" id="A0A418QWI7"/>
<evidence type="ECO:0000259" key="2">
    <source>
        <dbReference type="Pfam" id="PF17131"/>
    </source>
</evidence>
<feature type="signal peptide" evidence="1">
    <location>
        <begin position="1"/>
        <end position="20"/>
    </location>
</feature>
<sequence length="263" mass="30608">MNKMLAALVPAVLLAAAAQAQSYENSDARAKEIIGHVLKNTTGYDHYAVDMQMQLILENGKSFQRQIRQYVVEQPDDFERTVGVFKTPADVKGSKILMYAHADRPDDQWLFLPALNRPKRIANENKSGAFFGSEIAFEDLGNAKLKKMEHHLVREETYKGRNYYVLKSTPASKYTSYSFIEIYIDKATYLDGEVRYFDKKEKLYKVDVPQYRQFKKNTIWLPVRQDMKNVQNGRTTVTTWTNYDFTYQIDPSYLAPEKFMKME</sequence>
<reference evidence="3 4" key="1">
    <citation type="submission" date="2018-09" db="EMBL/GenBank/DDBJ databases">
        <authorList>
            <person name="Zeman M."/>
            <person name="Pardy F."/>
        </authorList>
    </citation>
    <scope>NUCLEOTIDE SEQUENCE [LARGE SCALE GENOMIC DNA]</scope>
    <source>
        <strain evidence="3 4">CCM 8852</strain>
    </source>
</reference>
<organism evidence="3 4">
    <name type="scientific">Hymenobacter rubripertinctus</name>
    <dbReference type="NCBI Taxonomy" id="2029981"/>
    <lineage>
        <taxon>Bacteria</taxon>
        <taxon>Pseudomonadati</taxon>
        <taxon>Bacteroidota</taxon>
        <taxon>Cytophagia</taxon>
        <taxon>Cytophagales</taxon>
        <taxon>Hymenobacteraceae</taxon>
        <taxon>Hymenobacter</taxon>
    </lineage>
</organism>
<comment type="caution">
    <text evidence="3">The sequence shown here is derived from an EMBL/GenBank/DDBJ whole genome shotgun (WGS) entry which is preliminary data.</text>
</comment>
<dbReference type="CDD" id="cd16329">
    <property type="entry name" value="LolA_like"/>
    <property type="match status" value="1"/>
</dbReference>
<evidence type="ECO:0000256" key="1">
    <source>
        <dbReference type="SAM" id="SignalP"/>
    </source>
</evidence>
<reference evidence="3 4" key="2">
    <citation type="submission" date="2019-01" db="EMBL/GenBank/DDBJ databases">
        <title>Hymenobacter humicola sp. nov., isolated from soils in Antarctica.</title>
        <authorList>
            <person name="Sedlacek I."/>
            <person name="Holochova P."/>
            <person name="Kralova S."/>
            <person name="Pantucek R."/>
            <person name="Stankova E."/>
            <person name="Vrbovska V."/>
            <person name="Kristofova L."/>
            <person name="Svec P."/>
            <person name="Busse H.-J."/>
        </authorList>
    </citation>
    <scope>NUCLEOTIDE SEQUENCE [LARGE SCALE GENOMIC DNA]</scope>
    <source>
        <strain evidence="3 4">CCM 8852</strain>
    </source>
</reference>
<name>A0A418QWI7_9BACT</name>
<evidence type="ECO:0000313" key="4">
    <source>
        <dbReference type="Proteomes" id="UP000284250"/>
    </source>
</evidence>
<feature type="chain" id="PRO_5019315848" evidence="1">
    <location>
        <begin position="21"/>
        <end position="263"/>
    </location>
</feature>
<accession>A0A418QWI7</accession>
<keyword evidence="3" id="KW-0449">Lipoprotein</keyword>
<dbReference type="Gene3D" id="2.50.20.10">
    <property type="entry name" value="Lipoprotein localisation LolA/LolB/LppX"/>
    <property type="match status" value="1"/>
</dbReference>
<dbReference type="InterPro" id="IPR033399">
    <property type="entry name" value="TP_0789-like"/>
</dbReference>
<keyword evidence="1" id="KW-0732">Signal</keyword>
<dbReference type="OrthoDB" id="9803781at2"/>
<proteinExistence type="predicted"/>
<keyword evidence="4" id="KW-1185">Reference proteome</keyword>
<evidence type="ECO:0000313" key="3">
    <source>
        <dbReference type="EMBL" id="RIY09582.1"/>
    </source>
</evidence>
<dbReference type="EMBL" id="QYCN01000016">
    <property type="protein sequence ID" value="RIY09582.1"/>
    <property type="molecule type" value="Genomic_DNA"/>
</dbReference>
<dbReference type="Pfam" id="PF17131">
    <property type="entry name" value="LolA_like"/>
    <property type="match status" value="1"/>
</dbReference>
<dbReference type="Proteomes" id="UP000284250">
    <property type="component" value="Unassembled WGS sequence"/>
</dbReference>
<protein>
    <submittedName>
        <fullName evidence="3">Outer membrane lipoprotein-sorting protein</fullName>
    </submittedName>
</protein>
<gene>
    <name evidence="3" type="ORF">D0T11_12235</name>
</gene>
<feature type="domain" description="Uncharacterized protein TP-0789" evidence="2">
    <location>
        <begin position="79"/>
        <end position="255"/>
    </location>
</feature>